<dbReference type="Gene3D" id="3.40.630.30">
    <property type="match status" value="1"/>
</dbReference>
<sequence>MIVLYEDKYKEAVIQLILHVQNVEAGVGISVEEQPDILDIKSNYLHTGGNFWVALNDKQEVIGCIGLQKKTNEIGILKKFFVYKHYRGKEFGIGKNLYASLLFFVQKHGLSKIILDTPSQATRSHNFYKKAGFKQVTKKDLTVQYDYPDRNSLLFELDLSSKQLHN</sequence>
<accession>A0AA86I1E1</accession>
<dbReference type="Proteomes" id="UP000253834">
    <property type="component" value="Chromosome"/>
</dbReference>
<dbReference type="EMBL" id="CP022674">
    <property type="protein sequence ID" value="AXI28494.1"/>
    <property type="molecule type" value="Genomic_DNA"/>
</dbReference>
<evidence type="ECO:0000313" key="3">
    <source>
        <dbReference type="EMBL" id="AXI28494.1"/>
    </source>
</evidence>
<evidence type="ECO:0000259" key="2">
    <source>
        <dbReference type="PROSITE" id="PS51186"/>
    </source>
</evidence>
<dbReference type="PROSITE" id="PS51186">
    <property type="entry name" value="GNAT"/>
    <property type="match status" value="1"/>
</dbReference>
<evidence type="ECO:0000313" key="4">
    <source>
        <dbReference type="Proteomes" id="UP000253834"/>
    </source>
</evidence>
<dbReference type="InterPro" id="IPR050769">
    <property type="entry name" value="NAT_camello-type"/>
</dbReference>
<dbReference type="Pfam" id="PF00583">
    <property type="entry name" value="Acetyltransf_1"/>
    <property type="match status" value="1"/>
</dbReference>
<keyword evidence="1" id="KW-0808">Transferase</keyword>
<proteinExistence type="predicted"/>
<feature type="domain" description="N-acetyltransferase" evidence="2">
    <location>
        <begin position="12"/>
        <end position="160"/>
    </location>
</feature>
<dbReference type="RefSeq" id="WP_028409944.1">
    <property type="nucleotide sequence ID" value="NZ_CP022674.1"/>
</dbReference>
<dbReference type="AlphaFoldDB" id="A0AA86I1E1"/>
<reference evidence="3 4" key="1">
    <citation type="submission" date="2017-07" db="EMBL/GenBank/DDBJ databases">
        <title>Isolation and development of strain Bacillus megaterium SR7 for enhanced growth and metabolite production under supercritical carbon dioxide.</title>
        <authorList>
            <person name="Freedman A.J.E."/>
            <person name="Peet K.C."/>
            <person name="Boock J.T."/>
            <person name="Penn K."/>
            <person name="Prather K.L.J."/>
            <person name="Thompson J.R."/>
        </authorList>
    </citation>
    <scope>NUCLEOTIDE SEQUENCE [LARGE SCALE GENOMIC DNA]</scope>
    <source>
        <strain evidence="3 4">SR7</strain>
    </source>
</reference>
<dbReference type="GO" id="GO:0008080">
    <property type="term" value="F:N-acetyltransferase activity"/>
    <property type="evidence" value="ECO:0007669"/>
    <property type="project" value="InterPro"/>
</dbReference>
<evidence type="ECO:0000256" key="1">
    <source>
        <dbReference type="ARBA" id="ARBA00022679"/>
    </source>
</evidence>
<dbReference type="PANTHER" id="PTHR13947:SF37">
    <property type="entry name" value="LD18367P"/>
    <property type="match status" value="1"/>
</dbReference>
<name>A0AA86I1E1_PRIMG</name>
<dbReference type="InterPro" id="IPR016181">
    <property type="entry name" value="Acyl_CoA_acyltransferase"/>
</dbReference>
<protein>
    <submittedName>
        <fullName evidence="3">N-acetyltransferase</fullName>
    </submittedName>
</protein>
<dbReference type="InterPro" id="IPR000182">
    <property type="entry name" value="GNAT_dom"/>
</dbReference>
<gene>
    <name evidence="3" type="ORF">CIB87_05470</name>
</gene>
<organism evidence="3 4">
    <name type="scientific">Priestia megaterium</name>
    <name type="common">Bacillus megaterium</name>
    <dbReference type="NCBI Taxonomy" id="1404"/>
    <lineage>
        <taxon>Bacteria</taxon>
        <taxon>Bacillati</taxon>
        <taxon>Bacillota</taxon>
        <taxon>Bacilli</taxon>
        <taxon>Bacillales</taxon>
        <taxon>Bacillaceae</taxon>
        <taxon>Priestia</taxon>
    </lineage>
</organism>
<dbReference type="SUPFAM" id="SSF55729">
    <property type="entry name" value="Acyl-CoA N-acyltransferases (Nat)"/>
    <property type="match status" value="1"/>
</dbReference>
<dbReference type="PANTHER" id="PTHR13947">
    <property type="entry name" value="GNAT FAMILY N-ACETYLTRANSFERASE"/>
    <property type="match status" value="1"/>
</dbReference>